<reference evidence="2" key="1">
    <citation type="submission" date="2021-02" db="EMBL/GenBank/DDBJ databases">
        <authorList>
            <person name="Nowell W R."/>
        </authorList>
    </citation>
    <scope>NUCLEOTIDE SEQUENCE</scope>
</reference>
<evidence type="ECO:0000313" key="2">
    <source>
        <dbReference type="EMBL" id="CAF1366006.1"/>
    </source>
</evidence>
<dbReference type="AlphaFoldDB" id="A0A815IHB2"/>
<dbReference type="SUPFAM" id="SSF54236">
    <property type="entry name" value="Ubiquitin-like"/>
    <property type="match status" value="1"/>
</dbReference>
<dbReference type="PROSITE" id="PS50053">
    <property type="entry name" value="UBIQUITIN_2"/>
    <property type="match status" value="1"/>
</dbReference>
<gene>
    <name evidence="2" type="ORF">RFH988_LOCUS33082</name>
</gene>
<evidence type="ECO:0000313" key="3">
    <source>
        <dbReference type="Proteomes" id="UP000663882"/>
    </source>
</evidence>
<dbReference type="Gene3D" id="3.10.20.90">
    <property type="entry name" value="Phosphatidylinositol 3-kinase Catalytic Subunit, Chain A, domain 1"/>
    <property type="match status" value="1"/>
</dbReference>
<dbReference type="CDD" id="cd17039">
    <property type="entry name" value="Ubl_ubiquitin_like"/>
    <property type="match status" value="1"/>
</dbReference>
<evidence type="ECO:0000259" key="1">
    <source>
        <dbReference type="PROSITE" id="PS50053"/>
    </source>
</evidence>
<dbReference type="OrthoDB" id="428577at2759"/>
<feature type="domain" description="Ubiquitin-like" evidence="1">
    <location>
        <begin position="1"/>
        <end position="74"/>
    </location>
</feature>
<protein>
    <recommendedName>
        <fullName evidence="1">Ubiquitin-like domain-containing protein</fullName>
    </recommendedName>
</protein>
<dbReference type="InterPro" id="IPR029071">
    <property type="entry name" value="Ubiquitin-like_domsf"/>
</dbReference>
<name>A0A815IHB2_9BILA</name>
<dbReference type="SMART" id="SM00213">
    <property type="entry name" value="UBQ"/>
    <property type="match status" value="1"/>
</dbReference>
<comment type="caution">
    <text evidence="2">The sequence shown here is derived from an EMBL/GenBank/DDBJ whole genome shotgun (WGS) entry which is preliminary data.</text>
</comment>
<dbReference type="InterPro" id="IPR000626">
    <property type="entry name" value="Ubiquitin-like_dom"/>
</dbReference>
<dbReference type="EMBL" id="CAJNOO010004045">
    <property type="protein sequence ID" value="CAF1366006.1"/>
    <property type="molecule type" value="Genomic_DNA"/>
</dbReference>
<organism evidence="2 3">
    <name type="scientific">Rotaria sordida</name>
    <dbReference type="NCBI Taxonomy" id="392033"/>
    <lineage>
        <taxon>Eukaryota</taxon>
        <taxon>Metazoa</taxon>
        <taxon>Spiralia</taxon>
        <taxon>Gnathifera</taxon>
        <taxon>Rotifera</taxon>
        <taxon>Eurotatoria</taxon>
        <taxon>Bdelloidea</taxon>
        <taxon>Philodinida</taxon>
        <taxon>Philodinidae</taxon>
        <taxon>Rotaria</taxon>
    </lineage>
</organism>
<sequence>MKVYITTTVGQSSTYVVDVESTTTIRQLKEYYCKKAKTKEDLEKILLVLDGRQLDDDNKTLFDCGIKPDAMLDLTYCNFHGRNPTFGTHFVDVSNKKGLTIIEWTKTASDWLIAAPGLCLEGLCKNVACVAKGRIVIMPMGYIEFDILRGPNRNTTKCSMCSQYVNPTTCGFNNCWWKYEGIKQTDESEEPKTITSDWQHADNAYHRFDEEKSGIIQWRDLKLTAVKTKPKT</sequence>
<accession>A0A815IHB2</accession>
<dbReference type="Pfam" id="PF00240">
    <property type="entry name" value="ubiquitin"/>
    <property type="match status" value="1"/>
</dbReference>
<proteinExistence type="predicted"/>
<dbReference type="Proteomes" id="UP000663882">
    <property type="component" value="Unassembled WGS sequence"/>
</dbReference>